<proteinExistence type="predicted"/>
<evidence type="ECO:0000256" key="1">
    <source>
        <dbReference type="SAM" id="MobiDB-lite"/>
    </source>
</evidence>
<feature type="region of interest" description="Disordered" evidence="1">
    <location>
        <begin position="58"/>
        <end position="164"/>
    </location>
</feature>
<feature type="compositionally biased region" description="Low complexity" evidence="1">
    <location>
        <begin position="430"/>
        <end position="444"/>
    </location>
</feature>
<feature type="compositionally biased region" description="Low complexity" evidence="1">
    <location>
        <begin position="77"/>
        <end position="104"/>
    </location>
</feature>
<dbReference type="InterPro" id="IPR011009">
    <property type="entry name" value="Kinase-like_dom_sf"/>
</dbReference>
<comment type="caution">
    <text evidence="2">The sequence shown here is derived from an EMBL/GenBank/DDBJ whole genome shotgun (WGS) entry which is preliminary data.</text>
</comment>
<reference evidence="2 3" key="1">
    <citation type="submission" date="2023-11" db="EMBL/GenBank/DDBJ databases">
        <title>30 novel species of actinomycetes from the DSMZ collection.</title>
        <authorList>
            <person name="Nouioui I."/>
        </authorList>
    </citation>
    <scope>NUCLEOTIDE SEQUENCE [LARGE SCALE GENOMIC DNA]</scope>
    <source>
        <strain evidence="2 3">DSM 41602</strain>
    </source>
</reference>
<feature type="compositionally biased region" description="Low complexity" evidence="1">
    <location>
        <begin position="1192"/>
        <end position="1203"/>
    </location>
</feature>
<protein>
    <submittedName>
        <fullName evidence="2">SAV_2336 N-terminal domain-related protein</fullName>
    </submittedName>
</protein>
<name>A0ABD5JIY1_9ACTN</name>
<evidence type="ECO:0000313" key="3">
    <source>
        <dbReference type="Proteomes" id="UP001354649"/>
    </source>
</evidence>
<feature type="compositionally biased region" description="Basic and acidic residues" evidence="1">
    <location>
        <begin position="128"/>
        <end position="147"/>
    </location>
</feature>
<dbReference type="PANTHER" id="PTHR43384:SF14">
    <property type="entry name" value="ESX-1 SECRETION-ASSOCIATED PROTEIN ESPI"/>
    <property type="match status" value="1"/>
</dbReference>
<feature type="compositionally biased region" description="Pro residues" evidence="1">
    <location>
        <begin position="1227"/>
        <end position="1245"/>
    </location>
</feature>
<feature type="region of interest" description="Disordered" evidence="1">
    <location>
        <begin position="421"/>
        <end position="445"/>
    </location>
</feature>
<feature type="region of interest" description="Disordered" evidence="1">
    <location>
        <begin position="930"/>
        <end position="952"/>
    </location>
</feature>
<dbReference type="Gene3D" id="3.40.50.300">
    <property type="entry name" value="P-loop containing nucleotide triphosphate hydrolases"/>
    <property type="match status" value="1"/>
</dbReference>
<dbReference type="EMBL" id="JAZBJQ010000025">
    <property type="protein sequence ID" value="MEE4587532.1"/>
    <property type="molecule type" value="Genomic_DNA"/>
</dbReference>
<gene>
    <name evidence="2" type="ORF">V2K49_31250</name>
</gene>
<dbReference type="SUPFAM" id="SSF52540">
    <property type="entry name" value="P-loop containing nucleoside triphosphate hydrolases"/>
    <property type="match status" value="1"/>
</dbReference>
<dbReference type="PANTHER" id="PTHR43384">
    <property type="entry name" value="SEPTUM SITE-DETERMINING PROTEIN MIND HOMOLOG, CHLOROPLASTIC-RELATED"/>
    <property type="match status" value="1"/>
</dbReference>
<dbReference type="SUPFAM" id="SSF56112">
    <property type="entry name" value="Protein kinase-like (PK-like)"/>
    <property type="match status" value="2"/>
</dbReference>
<dbReference type="NCBIfam" id="NF041121">
    <property type="entry name" value="SAV_2336_NTERM"/>
    <property type="match status" value="1"/>
</dbReference>
<dbReference type="InterPro" id="IPR027417">
    <property type="entry name" value="P-loop_NTPase"/>
</dbReference>
<dbReference type="InterPro" id="IPR050625">
    <property type="entry name" value="ParA/MinD_ATPase"/>
</dbReference>
<feature type="region of interest" description="Disordered" evidence="1">
    <location>
        <begin position="1192"/>
        <end position="1250"/>
    </location>
</feature>
<dbReference type="Proteomes" id="UP001354649">
    <property type="component" value="Unassembled WGS sequence"/>
</dbReference>
<sequence>MSRGDAGRGGAGRGGAERLGRLDEAIALLASSGLELSREELLDALWLAGRLPEDDAERAPLARAVTGGGTALPAQPPVSTRSSAAPASPATPAHRTPEPTAQPATPAPLPHRADHLAPGAQPSGPAEAHPDDPPDQPRPRPHGDQRLRGLYGGSQGPDAEGASDARRALPLRVPEDKALRQELSIGRALRPLKQHRPNPLKREFDEAATATALAETGLPDVVTRPARERWLDLALVIDDGMSMLLWRRLAVELRTVLQRSGAFRVVRVLGLHTRGTAAPALRARPYAPDAPRLPTTALSDPSGHTLVLVVSDGVGGAWRDGRMGQVLVRWAGVGPTAVVHALPPRLWEGSGIRARRWQVRTRRPGSANTDWTVADPVLPAALARFEGVPVPVLEPDAGPLADWARLIASASGTAVLPLLDPGRGGPRPAPATTVPGTAATPAPADELSRVQRFRDAASPEAYRLAAHLAAVAPLPVPVMRMVQKAVDGRTDTGRLAEVFLGGLMRPVAPPASAGPDPLPPEHRPFAFADAAQRALLGAVPLSELVATSRLIGRRLEQLAGRSPDFPAWLADARGTDRLPPGARPFSSVERRLAARLGAPSLPSAFATPTAAQEWRRPEPGDPYVLGPYRLTMAGPPGARVNPFLGQDAYGAVAIVRIARHLRGQRAADLLGVEAEALRRMDGRYTRRLLRTGLGDDVPWLAEEAFIGDRLDYVLRGNAERWDDRLDVLRGDAERWDDRLDEATRTDPGRWDGLTALALARQVADAVRLSEEAGMVHGDLTISTVHVAGADILLTGWSSASIDGVPSPALGGDRPPTPEDNVRALGDILVSLGGGAPTRRPAPGLYFMPRWSSAGWEPLRTLVMSCRERPHGHTAHEVWEFLMHFRPEAGTPEPRARRPRTERPIVCAQCGSPLAPHDRFCATCGSDILTTPPSSAPPDSARASRPEPESGLPSINAYRAYRRLGGSQGYGVYLARRPGASNDVVIRVAPGGTAQGIGRRLRAEADALRRMAGHYAPRLFVDASSLNPPGLVVECVRLPDGSPAPPLSSLMGRRPDGSPWLDAERAATVGLRIAEAVNMCSLKGVVPGPLTADTVLVTGSTVKLIGWSDAHVGDRLPGAATAADSVYALGQILRDLSDAQPTGELIRTMDLWRNPQLLSTISACLDDRPGRRPSAGRVADVFVQCLTTMSTSTSMQMPMQMPMPYEAGTSDTPQPAAETPDDAEPESPAAPGPAPATAPEPPPKPSGPSFTRALRSLFQRGGSAPEADVGHPLEQVRLPRTDSCHLAIISRAVGAGRTTTAIALGDVLASAHRGKVIALDAIPGGDALGRRVQRESQATIQDVVQAVLDSDTTDFSSVRRFTSQTPSGLEVLVGDPRPSLPRSRTPEVNNREYRAVITALRRRYPVILSASDTGGLRDVVPELLDLTDQLIIVTSPSVERMRSAHTTLDRLIQGGRGDLVERGIVVLNTHREYPPADPERLAVGFRVRCRGVVVVPYDQHLAAPGEIDLHRLAPRTLDAYLEIAALVAEGYPEAGD</sequence>
<dbReference type="InterPro" id="IPR047738">
    <property type="entry name" value="SAV_2336-like_N"/>
</dbReference>
<evidence type="ECO:0000313" key="2">
    <source>
        <dbReference type="EMBL" id="MEE4587532.1"/>
    </source>
</evidence>
<organism evidence="2 3">
    <name type="scientific">Streptomyces antimycoticus</name>
    <dbReference type="NCBI Taxonomy" id="68175"/>
    <lineage>
        <taxon>Bacteria</taxon>
        <taxon>Bacillati</taxon>
        <taxon>Actinomycetota</taxon>
        <taxon>Actinomycetes</taxon>
        <taxon>Kitasatosporales</taxon>
        <taxon>Streptomycetaceae</taxon>
        <taxon>Streptomyces</taxon>
        <taxon>Streptomyces violaceusniger group</taxon>
    </lineage>
</organism>
<accession>A0ABD5JIY1</accession>